<feature type="domain" description="Helicase/UvrB N-terminal" evidence="1">
    <location>
        <begin position="13"/>
        <end position="233"/>
    </location>
</feature>
<proteinExistence type="predicted"/>
<dbReference type="GO" id="GO:0005524">
    <property type="term" value="F:ATP binding"/>
    <property type="evidence" value="ECO:0007669"/>
    <property type="project" value="InterPro"/>
</dbReference>
<evidence type="ECO:0000313" key="2">
    <source>
        <dbReference type="EMBL" id="MBD0414121.1"/>
    </source>
</evidence>
<dbReference type="Proteomes" id="UP000643405">
    <property type="component" value="Unassembled WGS sequence"/>
</dbReference>
<keyword evidence="2" id="KW-0347">Helicase</keyword>
<dbReference type="GO" id="GO:0016787">
    <property type="term" value="F:hydrolase activity"/>
    <property type="evidence" value="ECO:0007669"/>
    <property type="project" value="InterPro"/>
</dbReference>
<sequence>MDSTASTIAQRLSLRAPQGEALERLAGLTELLPMRRQADRTAEMETLLAAVRAVFPSVQDFERDFPSVCFALATGVGKTRLMGAFIGYLNAVHGIRNFFVLAPNLTIYEKLITDFTPNTPKYVLRGLSDFAVLPPMLVTGETFERQIRSGGRLLPVAINIFNSSKINAELRSDKLRMRTFREEIGSSYFDHLAGLDDLVLIMDESHRYRASAGVRALNELNPLLGLELTATPFVETSRGTAPFRNVIYDYPLARAIADGFVKEPAVVTCENFSAIGLSESELERIKLEDGVRLHESVKVELETHARNTGERLVKPFVLVIARNISHAAEIVAVLQSPDFAGGRYAGKVIQVDSSVKEEETIKRLLRIERAEEATEIVVHVNMLKEGWDVNNLYTIVPLRAANARTLIEQSIGRGLRLPFGKRTGIPALDRLSIVAHDRFQEIVEEARRPGSVLRLAEVILPEADAPVPTVSVESIPLVEMRLGLSAASVGSEARFALQERPAVAFVWETLAGLERQPDALPDLSALAEPAFRAQLVERLMQAPTVPPAAVNAADLVDRVAEVVAETMISIPRIMAVPEPGSVGVLMPFRLDLAAMRFEPPSETLWIAHLSTGRVDRIGAADRTDAGSRLEDIVVDVLSSLDDVAYEFNVDVLQDLAAQVAAHLRSQMDEASACRTARFHGKEIARFVRAQMPWRVAAASGIARTLVTRGFTLLRPSAYSIAADAEPLNFRRPPRDRSTMGRHLFGGFSRCLYPLQKFDSDPERVIAVILDRDALKWFRPSRGQFQIFYRLDGDTSEYQPDFVAETFEAILMIEVKGTDRMTAWDVLAKRDAAVEWCRQASMHALAHGGKPWRYLLVPHDRIAENMSLEGLVRLFRTLAEPG</sequence>
<gene>
    <name evidence="2" type="ORF">ICI42_05590</name>
</gene>
<dbReference type="EMBL" id="JACVVX010000001">
    <property type="protein sequence ID" value="MBD0414121.1"/>
    <property type="molecule type" value="Genomic_DNA"/>
</dbReference>
<accession>A0A8J6PTR8</accession>
<keyword evidence="2" id="KW-0378">Hydrolase</keyword>
<dbReference type="InterPro" id="IPR027417">
    <property type="entry name" value="P-loop_NTPase"/>
</dbReference>
<name>A0A8J6PTR8_9HYPH</name>
<dbReference type="GO" id="GO:0004386">
    <property type="term" value="F:helicase activity"/>
    <property type="evidence" value="ECO:0007669"/>
    <property type="project" value="UniProtKB-KW"/>
</dbReference>
<dbReference type="PANTHER" id="PTHR47396">
    <property type="entry name" value="TYPE I RESTRICTION ENZYME ECOKI R PROTEIN"/>
    <property type="match status" value="1"/>
</dbReference>
<dbReference type="PANTHER" id="PTHR47396:SF1">
    <property type="entry name" value="ATP-DEPENDENT HELICASE IRC3-RELATED"/>
    <property type="match status" value="1"/>
</dbReference>
<dbReference type="Gene3D" id="3.40.50.300">
    <property type="entry name" value="P-loop containing nucleotide triphosphate hydrolases"/>
    <property type="match status" value="2"/>
</dbReference>
<dbReference type="InterPro" id="IPR050742">
    <property type="entry name" value="Helicase_Restrict-Modif_Enz"/>
</dbReference>
<dbReference type="GO" id="GO:0003677">
    <property type="term" value="F:DNA binding"/>
    <property type="evidence" value="ECO:0007669"/>
    <property type="project" value="InterPro"/>
</dbReference>
<organism evidence="2 3">
    <name type="scientific">Oryzicola mucosus</name>
    <dbReference type="NCBI Taxonomy" id="2767425"/>
    <lineage>
        <taxon>Bacteria</taxon>
        <taxon>Pseudomonadati</taxon>
        <taxon>Pseudomonadota</taxon>
        <taxon>Alphaproteobacteria</taxon>
        <taxon>Hyphomicrobiales</taxon>
        <taxon>Phyllobacteriaceae</taxon>
        <taxon>Oryzicola</taxon>
    </lineage>
</organism>
<evidence type="ECO:0000259" key="1">
    <source>
        <dbReference type="Pfam" id="PF04851"/>
    </source>
</evidence>
<protein>
    <submittedName>
        <fullName evidence="2">DEAD/DEAH box helicase family protein</fullName>
    </submittedName>
</protein>
<keyword evidence="2" id="KW-0547">Nucleotide-binding</keyword>
<keyword evidence="2" id="KW-0067">ATP-binding</keyword>
<dbReference type="SUPFAM" id="SSF52540">
    <property type="entry name" value="P-loop containing nucleoside triphosphate hydrolases"/>
    <property type="match status" value="1"/>
</dbReference>
<evidence type="ECO:0000313" key="3">
    <source>
        <dbReference type="Proteomes" id="UP000643405"/>
    </source>
</evidence>
<keyword evidence="3" id="KW-1185">Reference proteome</keyword>
<dbReference type="InterPro" id="IPR006935">
    <property type="entry name" value="Helicase/UvrB_N"/>
</dbReference>
<reference evidence="2" key="1">
    <citation type="submission" date="2020-09" db="EMBL/GenBank/DDBJ databases">
        <title>Genome seq and assembly of Tianweitania sp.</title>
        <authorList>
            <person name="Chhetri G."/>
        </authorList>
    </citation>
    <scope>NUCLEOTIDE SEQUENCE</scope>
    <source>
        <strain evidence="2">Rool2</strain>
    </source>
</reference>
<dbReference type="AlphaFoldDB" id="A0A8J6PTR8"/>
<comment type="caution">
    <text evidence="2">The sequence shown here is derived from an EMBL/GenBank/DDBJ whole genome shotgun (WGS) entry which is preliminary data.</text>
</comment>
<dbReference type="Pfam" id="PF04851">
    <property type="entry name" value="ResIII"/>
    <property type="match status" value="1"/>
</dbReference>
<dbReference type="RefSeq" id="WP_188163498.1">
    <property type="nucleotide sequence ID" value="NZ_JACVVX010000001.1"/>
</dbReference>
<dbReference type="GO" id="GO:0005829">
    <property type="term" value="C:cytosol"/>
    <property type="evidence" value="ECO:0007669"/>
    <property type="project" value="TreeGrafter"/>
</dbReference>